<dbReference type="PANTHER" id="PTHR30309:SF0">
    <property type="entry name" value="GLYCEROL-3-PHOSPHATE ACYLTRANSFERASE-RELATED"/>
    <property type="match status" value="1"/>
</dbReference>
<dbReference type="InterPro" id="IPR003811">
    <property type="entry name" value="G3P_acylTferase_PlsY"/>
</dbReference>
<keyword evidence="3 10" id="KW-0808">Transferase</keyword>
<dbReference type="eggNOG" id="COG0344">
    <property type="taxonomic scope" value="Bacteria"/>
</dbReference>
<keyword evidence="1 10" id="KW-1003">Cell membrane</keyword>
<feature type="transmembrane region" description="Helical" evidence="10">
    <location>
        <begin position="89"/>
        <end position="109"/>
    </location>
</feature>
<evidence type="ECO:0000313" key="11">
    <source>
        <dbReference type="EMBL" id="AEA45146.1"/>
    </source>
</evidence>
<evidence type="ECO:0000256" key="4">
    <source>
        <dbReference type="ARBA" id="ARBA00022692"/>
    </source>
</evidence>
<dbReference type="EMBL" id="CP002542">
    <property type="protein sequence ID" value="AEA45146.1"/>
    <property type="molecule type" value="Genomic_DNA"/>
</dbReference>
<dbReference type="STRING" id="755732.Fluta_3172"/>
<comment type="subcellular location">
    <subcellularLocation>
        <location evidence="10">Cell inner membrane</location>
        <topology evidence="10">Multi-pass membrane protein</topology>
    </subcellularLocation>
</comment>
<keyword evidence="9 10" id="KW-1208">Phospholipid metabolism</keyword>
<dbReference type="KEGG" id="fte:Fluta_3172"/>
<evidence type="ECO:0000256" key="8">
    <source>
        <dbReference type="ARBA" id="ARBA00023209"/>
    </source>
</evidence>
<dbReference type="EC" id="2.3.1.275" evidence="10"/>
<accession>F2I9G5</accession>
<dbReference type="Proteomes" id="UP000007463">
    <property type="component" value="Chromosome"/>
</dbReference>
<dbReference type="SMART" id="SM01207">
    <property type="entry name" value="G3P_acyltransf"/>
    <property type="match status" value="1"/>
</dbReference>
<keyword evidence="12" id="KW-1185">Reference proteome</keyword>
<evidence type="ECO:0000256" key="5">
    <source>
        <dbReference type="ARBA" id="ARBA00022989"/>
    </source>
</evidence>
<comment type="catalytic activity">
    <reaction evidence="10">
        <text>an acyl phosphate + sn-glycerol 3-phosphate = a 1-acyl-sn-glycero-3-phosphate + phosphate</text>
        <dbReference type="Rhea" id="RHEA:34075"/>
        <dbReference type="ChEBI" id="CHEBI:43474"/>
        <dbReference type="ChEBI" id="CHEBI:57597"/>
        <dbReference type="ChEBI" id="CHEBI:57970"/>
        <dbReference type="ChEBI" id="CHEBI:59918"/>
        <dbReference type="EC" id="2.3.1.275"/>
    </reaction>
</comment>
<keyword evidence="10" id="KW-0997">Cell inner membrane</keyword>
<evidence type="ECO:0000256" key="1">
    <source>
        <dbReference type="ARBA" id="ARBA00022475"/>
    </source>
</evidence>
<dbReference type="HOGENOM" id="CLU_081254_7_1_10"/>
<feature type="transmembrane region" description="Helical" evidence="10">
    <location>
        <begin position="121"/>
        <end position="142"/>
    </location>
</feature>
<evidence type="ECO:0000256" key="3">
    <source>
        <dbReference type="ARBA" id="ARBA00022679"/>
    </source>
</evidence>
<evidence type="ECO:0000256" key="6">
    <source>
        <dbReference type="ARBA" id="ARBA00023098"/>
    </source>
</evidence>
<dbReference type="GO" id="GO:0005886">
    <property type="term" value="C:plasma membrane"/>
    <property type="evidence" value="ECO:0007669"/>
    <property type="project" value="UniProtKB-SubCell"/>
</dbReference>
<comment type="pathway">
    <text evidence="10">Lipid metabolism; phospholipid metabolism.</text>
</comment>
<dbReference type="OrthoDB" id="9777124at2"/>
<keyword evidence="6 10" id="KW-0443">Lipid metabolism</keyword>
<keyword evidence="2 10" id="KW-0444">Lipid biosynthesis</keyword>
<keyword evidence="8 10" id="KW-0594">Phospholipid biosynthesis</keyword>
<dbReference type="AlphaFoldDB" id="F2I9G5"/>
<dbReference type="RefSeq" id="WP_013687913.1">
    <property type="nucleotide sequence ID" value="NC_015321.1"/>
</dbReference>
<comment type="similarity">
    <text evidence="10">Belongs to the PlsY family.</text>
</comment>
<keyword evidence="4 10" id="KW-0812">Transmembrane</keyword>
<dbReference type="GO" id="GO:0008654">
    <property type="term" value="P:phospholipid biosynthetic process"/>
    <property type="evidence" value="ECO:0007669"/>
    <property type="project" value="UniProtKB-UniRule"/>
</dbReference>
<keyword evidence="7 10" id="KW-0472">Membrane</keyword>
<evidence type="ECO:0000256" key="7">
    <source>
        <dbReference type="ARBA" id="ARBA00023136"/>
    </source>
</evidence>
<dbReference type="GO" id="GO:0043772">
    <property type="term" value="F:acyl-phosphate glycerol-3-phosphate acyltransferase activity"/>
    <property type="evidence" value="ECO:0007669"/>
    <property type="project" value="UniProtKB-UniRule"/>
</dbReference>
<gene>
    <name evidence="10" type="primary">plsY</name>
    <name evidence="11" type="ordered locus">Fluta_3172</name>
</gene>
<comment type="function">
    <text evidence="10">Catalyzes the transfer of an acyl group from acyl-phosphate (acyl-PO(4)) to glycerol-3-phosphate (G3P) to form lysophosphatidic acid (LPA). This enzyme utilizes acyl-phosphate as fatty acyl donor, but not acyl-CoA or acyl-ACP.</text>
</comment>
<comment type="subunit">
    <text evidence="10">Probably interacts with PlsX.</text>
</comment>
<reference evidence="11 12" key="1">
    <citation type="journal article" date="2011" name="Stand. Genomic Sci.">
        <title>Complete genome sequence of the gliding freshwater bacterium Fluviicola taffensis type strain (RW262).</title>
        <authorList>
            <person name="Woyke T."/>
            <person name="Chertkov O."/>
            <person name="Lapidus A."/>
            <person name="Nolan M."/>
            <person name="Lucas S."/>
            <person name="Del Rio T.G."/>
            <person name="Tice H."/>
            <person name="Cheng J.F."/>
            <person name="Tapia R."/>
            <person name="Han C."/>
            <person name="Goodwin L."/>
            <person name="Pitluck S."/>
            <person name="Liolios K."/>
            <person name="Pagani I."/>
            <person name="Ivanova N."/>
            <person name="Huntemann M."/>
            <person name="Mavromatis K."/>
            <person name="Mikhailova N."/>
            <person name="Pati A."/>
            <person name="Chen A."/>
            <person name="Palaniappan K."/>
            <person name="Land M."/>
            <person name="Hauser L."/>
            <person name="Brambilla E.M."/>
            <person name="Rohde M."/>
            <person name="Mwirichia R."/>
            <person name="Sikorski J."/>
            <person name="Tindall B.J."/>
            <person name="Goker M."/>
            <person name="Bristow J."/>
            <person name="Eisen J.A."/>
            <person name="Markowitz V."/>
            <person name="Hugenholtz P."/>
            <person name="Klenk H.P."/>
            <person name="Kyrpides N.C."/>
        </authorList>
    </citation>
    <scope>NUCLEOTIDE SEQUENCE [LARGE SCALE GENOMIC DNA]</scope>
    <source>
        <strain evidence="12">DSM 16823 / RW262 / RW262</strain>
    </source>
</reference>
<dbReference type="UniPathway" id="UPA00085"/>
<dbReference type="HAMAP" id="MF_01043">
    <property type="entry name" value="PlsY"/>
    <property type="match status" value="1"/>
</dbReference>
<keyword evidence="5 10" id="KW-1133">Transmembrane helix</keyword>
<dbReference type="NCBIfam" id="TIGR00023">
    <property type="entry name" value="glycerol-3-phosphate 1-O-acyltransferase PlsY"/>
    <property type="match status" value="1"/>
</dbReference>
<evidence type="ECO:0000256" key="10">
    <source>
        <dbReference type="HAMAP-Rule" id="MF_01043"/>
    </source>
</evidence>
<evidence type="ECO:0000256" key="9">
    <source>
        <dbReference type="ARBA" id="ARBA00023264"/>
    </source>
</evidence>
<feature type="transmembrane region" description="Helical" evidence="10">
    <location>
        <begin position="57"/>
        <end position="77"/>
    </location>
</feature>
<dbReference type="Pfam" id="PF02660">
    <property type="entry name" value="G3P_acyltransf"/>
    <property type="match status" value="1"/>
</dbReference>
<dbReference type="PANTHER" id="PTHR30309">
    <property type="entry name" value="INNER MEMBRANE PROTEIN YGIH"/>
    <property type="match status" value="1"/>
</dbReference>
<sequence length="207" mass="22480">MNWTDFLWAIPAYFLGSIPTAVWVGRAKYDLDVREHGSKNAGATNTFRVLGKKAGRVVLTIDILKGMLAVLIPYFVLPVPFSSPHLTHIQLVASFMAVLGHVFPVFAGFKGGKGVATSLGVIVGLQPLAAGICLIVFLIVFITTHYVSLGSICAAIVFSGCLWLFPINTYALPIFGSLLAFIVIFAHRKNIKRLVDGTEGKMNLFKK</sequence>
<evidence type="ECO:0000256" key="2">
    <source>
        <dbReference type="ARBA" id="ARBA00022516"/>
    </source>
</evidence>
<keyword evidence="11" id="KW-0012">Acyltransferase</keyword>
<feature type="transmembrane region" description="Helical" evidence="10">
    <location>
        <begin position="6"/>
        <end position="24"/>
    </location>
</feature>
<protein>
    <recommendedName>
        <fullName evidence="10">Glycerol-3-phosphate acyltransferase</fullName>
    </recommendedName>
    <alternativeName>
        <fullName evidence="10">Acyl-PO4 G3P acyltransferase</fullName>
    </alternativeName>
    <alternativeName>
        <fullName evidence="10">Acyl-phosphate--glycerol-3-phosphate acyltransferase</fullName>
    </alternativeName>
    <alternativeName>
        <fullName evidence="10">G3P acyltransferase</fullName>
        <shortName evidence="10">GPAT</shortName>
        <ecNumber evidence="10">2.3.1.275</ecNumber>
    </alternativeName>
    <alternativeName>
        <fullName evidence="10">Lysophosphatidic acid synthase</fullName>
        <shortName evidence="10">LPA synthase</shortName>
    </alternativeName>
</protein>
<name>F2I9G5_FLUTR</name>
<feature type="transmembrane region" description="Helical" evidence="10">
    <location>
        <begin position="162"/>
        <end position="186"/>
    </location>
</feature>
<organism evidence="11 12">
    <name type="scientific">Fluviicola taffensis (strain DSM 16823 / NCIMB 13979 / RW262)</name>
    <dbReference type="NCBI Taxonomy" id="755732"/>
    <lineage>
        <taxon>Bacteria</taxon>
        <taxon>Pseudomonadati</taxon>
        <taxon>Bacteroidota</taxon>
        <taxon>Flavobacteriia</taxon>
        <taxon>Flavobacteriales</taxon>
        <taxon>Crocinitomicaceae</taxon>
        <taxon>Fluviicola</taxon>
    </lineage>
</organism>
<proteinExistence type="inferred from homology"/>
<evidence type="ECO:0000313" key="12">
    <source>
        <dbReference type="Proteomes" id="UP000007463"/>
    </source>
</evidence>
<reference evidence="12" key="2">
    <citation type="submission" date="2011-02" db="EMBL/GenBank/DDBJ databases">
        <title>The complete genome of Fluviicola taffensis DSM 16823.</title>
        <authorList>
            <consortium name="US DOE Joint Genome Institute (JGI-PGF)"/>
            <person name="Lucas S."/>
            <person name="Copeland A."/>
            <person name="Lapidus A."/>
            <person name="Bruce D."/>
            <person name="Goodwin L."/>
            <person name="Pitluck S."/>
            <person name="Kyrpides N."/>
            <person name="Mavromatis K."/>
            <person name="Ivanova N."/>
            <person name="Mikhailova N."/>
            <person name="Pagani I."/>
            <person name="Chertkov O."/>
            <person name="Detter J.C."/>
            <person name="Han C."/>
            <person name="Tapia R."/>
            <person name="Land M."/>
            <person name="Hauser L."/>
            <person name="Markowitz V."/>
            <person name="Cheng J.-F."/>
            <person name="Hugenholtz P."/>
            <person name="Woyke T."/>
            <person name="Wu D."/>
            <person name="Tindall B."/>
            <person name="Pomrenke H.G."/>
            <person name="Brambilla E."/>
            <person name="Klenk H.-P."/>
            <person name="Eisen J.A."/>
        </authorList>
    </citation>
    <scope>NUCLEOTIDE SEQUENCE [LARGE SCALE GENOMIC DNA]</scope>
    <source>
        <strain evidence="12">DSM 16823 / RW262 / RW262</strain>
    </source>
</reference>